<keyword evidence="3" id="KW-1185">Reference proteome</keyword>
<evidence type="ECO:0000313" key="3">
    <source>
        <dbReference type="Proteomes" id="UP000266915"/>
    </source>
</evidence>
<organism evidence="2 3">
    <name type="scientific">Plantibacter flavus</name>
    <dbReference type="NCBI Taxonomy" id="150123"/>
    <lineage>
        <taxon>Bacteria</taxon>
        <taxon>Bacillati</taxon>
        <taxon>Actinomycetota</taxon>
        <taxon>Actinomycetes</taxon>
        <taxon>Micrococcales</taxon>
        <taxon>Microbacteriaceae</taxon>
        <taxon>Plantibacter</taxon>
    </lineage>
</organism>
<accession>A0A3N2C7F3</accession>
<dbReference type="InterPro" id="IPR045598">
    <property type="entry name" value="DUF6457"/>
</dbReference>
<evidence type="ECO:0000313" key="2">
    <source>
        <dbReference type="EMBL" id="ROR83350.1"/>
    </source>
</evidence>
<feature type="domain" description="DUF6457" evidence="1">
    <location>
        <begin position="6"/>
        <end position="86"/>
    </location>
</feature>
<dbReference type="RefSeq" id="WP_085511193.1">
    <property type="nucleotide sequence ID" value="NZ_FXAP01000002.1"/>
</dbReference>
<dbReference type="Pfam" id="PF20058">
    <property type="entry name" value="DUF6457"/>
    <property type="match status" value="1"/>
</dbReference>
<evidence type="ECO:0000259" key="1">
    <source>
        <dbReference type="Pfam" id="PF20058"/>
    </source>
</evidence>
<dbReference type="AlphaFoldDB" id="A0A3N2C7F3"/>
<dbReference type="Proteomes" id="UP000266915">
    <property type="component" value="Unassembled WGS sequence"/>
</dbReference>
<gene>
    <name evidence="2" type="ORF">EDD42_3461</name>
</gene>
<reference evidence="2 3" key="1">
    <citation type="submission" date="2018-11" db="EMBL/GenBank/DDBJ databases">
        <title>Sequencing the genomes of 1000 actinobacteria strains.</title>
        <authorList>
            <person name="Klenk H.-P."/>
        </authorList>
    </citation>
    <scope>NUCLEOTIDE SEQUENCE [LARGE SCALE GENOMIC DNA]</scope>
    <source>
        <strain evidence="2 3">DSM 14012</strain>
    </source>
</reference>
<protein>
    <recommendedName>
        <fullName evidence="1">DUF6457 domain-containing protein</fullName>
    </recommendedName>
</protein>
<comment type="caution">
    <text evidence="2">The sequence shown here is derived from an EMBL/GenBank/DDBJ whole genome shotgun (WGS) entry which is preliminary data.</text>
</comment>
<proteinExistence type="predicted"/>
<name>A0A3N2C7F3_9MICO</name>
<dbReference type="EMBL" id="RKHL01000001">
    <property type="protein sequence ID" value="ROR83350.1"/>
    <property type="molecule type" value="Genomic_DNA"/>
</dbReference>
<sequence length="90" mass="8812">MTDDLQAVLADWTDRVSAELELGDVAVDIDAVLGLAGTAAHAVLRPAAPLTTYLVGIAVGKALASGADPVAAAGAATAAVERLVASDTTA</sequence>